<sequence>MYKEDESCEHSWQATYYESRRGLFGFYDGKQHNIKVELAAYPTLEAKLEGEKAFSCIHVDIRTLIPAHGKGAVPREMSLRRTAIGGFVILFYAGMWRNNTSTKSHPNGFPITLALVAIASEARLSLRVKNFRKDIEKPSVLYQLQSVPEGCLARCARRQMINPGSMSTLERHEADSDATYGKFVWSTGSTALKDIQYTAQSEYGGLYGVVMLHTPTVGVVSELR</sequence>
<keyword evidence="2" id="KW-1185">Reference proteome</keyword>
<accession>A0A165MCR7</accession>
<proteinExistence type="predicted"/>
<dbReference type="AlphaFoldDB" id="A0A165MCR7"/>
<dbReference type="Proteomes" id="UP000076761">
    <property type="component" value="Unassembled WGS sequence"/>
</dbReference>
<gene>
    <name evidence="1" type="ORF">NEOLEDRAFT_1152751</name>
</gene>
<protein>
    <submittedName>
        <fullName evidence="1">Uncharacterized protein</fullName>
    </submittedName>
</protein>
<dbReference type="InParanoid" id="A0A165MCR7"/>
<reference evidence="1 2" key="1">
    <citation type="journal article" date="2016" name="Mol. Biol. Evol.">
        <title>Comparative Genomics of Early-Diverging Mushroom-Forming Fungi Provides Insights into the Origins of Lignocellulose Decay Capabilities.</title>
        <authorList>
            <person name="Nagy L.G."/>
            <person name="Riley R."/>
            <person name="Tritt A."/>
            <person name="Adam C."/>
            <person name="Daum C."/>
            <person name="Floudas D."/>
            <person name="Sun H."/>
            <person name="Yadav J.S."/>
            <person name="Pangilinan J."/>
            <person name="Larsson K.H."/>
            <person name="Matsuura K."/>
            <person name="Barry K."/>
            <person name="Labutti K."/>
            <person name="Kuo R."/>
            <person name="Ohm R.A."/>
            <person name="Bhattacharya S.S."/>
            <person name="Shirouzu T."/>
            <person name="Yoshinaga Y."/>
            <person name="Martin F.M."/>
            <person name="Grigoriev I.V."/>
            <person name="Hibbett D.S."/>
        </authorList>
    </citation>
    <scope>NUCLEOTIDE SEQUENCE [LARGE SCALE GENOMIC DNA]</scope>
    <source>
        <strain evidence="1 2">HHB14362 ss-1</strain>
    </source>
</reference>
<organism evidence="1 2">
    <name type="scientific">Neolentinus lepideus HHB14362 ss-1</name>
    <dbReference type="NCBI Taxonomy" id="1314782"/>
    <lineage>
        <taxon>Eukaryota</taxon>
        <taxon>Fungi</taxon>
        <taxon>Dikarya</taxon>
        <taxon>Basidiomycota</taxon>
        <taxon>Agaricomycotina</taxon>
        <taxon>Agaricomycetes</taxon>
        <taxon>Gloeophyllales</taxon>
        <taxon>Gloeophyllaceae</taxon>
        <taxon>Neolentinus</taxon>
    </lineage>
</organism>
<name>A0A165MCR7_9AGAM</name>
<dbReference type="EMBL" id="KV425702">
    <property type="protein sequence ID" value="KZT18172.1"/>
    <property type="molecule type" value="Genomic_DNA"/>
</dbReference>
<evidence type="ECO:0000313" key="1">
    <source>
        <dbReference type="EMBL" id="KZT18172.1"/>
    </source>
</evidence>
<evidence type="ECO:0000313" key="2">
    <source>
        <dbReference type="Proteomes" id="UP000076761"/>
    </source>
</evidence>